<evidence type="ECO:0000313" key="3">
    <source>
        <dbReference type="Proteomes" id="UP001172083"/>
    </source>
</evidence>
<keyword evidence="1" id="KW-0732">Signal</keyword>
<feature type="chain" id="PRO_5046665964" description="Outer membrane protein beta-barrel domain-containing protein" evidence="1">
    <location>
        <begin position="20"/>
        <end position="217"/>
    </location>
</feature>
<proteinExistence type="predicted"/>
<keyword evidence="3" id="KW-1185">Reference proteome</keyword>
<dbReference type="EMBL" id="JAUJEB010000004">
    <property type="protein sequence ID" value="MDN5214176.1"/>
    <property type="molecule type" value="Genomic_DNA"/>
</dbReference>
<evidence type="ECO:0000313" key="2">
    <source>
        <dbReference type="EMBL" id="MDN5214176.1"/>
    </source>
</evidence>
<sequence length="217" mass="24454">MKILKSLFLIVLTSHFALAQEYKSEPISHEKESDIKTLTGSSHHSGAYGAIMFKASEFNDKTFAMMGIKGGWIINRSLAIGIEAQGIIPTAKFENIDPDPDERAILLGGYGGLFVEPILFSNNLIHVTFPIASGAGWLGYHEDWEDNRYRNRGDELIDDDVFWYVEPGVGVEINVTRHFRLNMGVTKRFTQDLELVGTSNKDFNKPNYFMTLKIGKF</sequence>
<feature type="signal peptide" evidence="1">
    <location>
        <begin position="1"/>
        <end position="19"/>
    </location>
</feature>
<accession>A0ABT8LCV1</accession>
<organism evidence="2 3">
    <name type="scientific">Agaribacillus aureus</name>
    <dbReference type="NCBI Taxonomy" id="3051825"/>
    <lineage>
        <taxon>Bacteria</taxon>
        <taxon>Pseudomonadati</taxon>
        <taxon>Bacteroidota</taxon>
        <taxon>Cytophagia</taxon>
        <taxon>Cytophagales</taxon>
        <taxon>Splendidivirgaceae</taxon>
        <taxon>Agaribacillus</taxon>
    </lineage>
</organism>
<dbReference type="Proteomes" id="UP001172083">
    <property type="component" value="Unassembled WGS sequence"/>
</dbReference>
<name>A0ABT8LCV1_9BACT</name>
<reference evidence="2" key="1">
    <citation type="submission" date="2023-06" db="EMBL/GenBank/DDBJ databases">
        <title>Genomic of Agaribacillus aureum.</title>
        <authorList>
            <person name="Wang G."/>
        </authorList>
    </citation>
    <scope>NUCLEOTIDE SEQUENCE</scope>
    <source>
        <strain evidence="2">BMA12</strain>
    </source>
</reference>
<comment type="caution">
    <text evidence="2">The sequence shown here is derived from an EMBL/GenBank/DDBJ whole genome shotgun (WGS) entry which is preliminary data.</text>
</comment>
<dbReference type="RefSeq" id="WP_346759511.1">
    <property type="nucleotide sequence ID" value="NZ_JAUJEB010000004.1"/>
</dbReference>
<evidence type="ECO:0008006" key="4">
    <source>
        <dbReference type="Google" id="ProtNLM"/>
    </source>
</evidence>
<gene>
    <name evidence="2" type="ORF">QQ020_19015</name>
</gene>
<protein>
    <recommendedName>
        <fullName evidence="4">Outer membrane protein beta-barrel domain-containing protein</fullName>
    </recommendedName>
</protein>
<evidence type="ECO:0000256" key="1">
    <source>
        <dbReference type="SAM" id="SignalP"/>
    </source>
</evidence>